<dbReference type="GO" id="GO:0043590">
    <property type="term" value="C:bacterial nucleoid"/>
    <property type="evidence" value="ECO:0007669"/>
    <property type="project" value="TreeGrafter"/>
</dbReference>
<proteinExistence type="predicted"/>
<accession>B3QZV3</accession>
<dbReference type="STRING" id="37692.ATP_00303"/>
<reference evidence="1 2" key="1">
    <citation type="journal article" date="2008" name="BMC Genomics">
        <title>The linear chromosome of the plant-pathogenic mycoplasma 'Candidatus Phytoplasma mali'.</title>
        <authorList>
            <person name="Kube M."/>
            <person name="Schneider B."/>
            <person name="Kuhl H."/>
            <person name="Dandekar T."/>
            <person name="Heitmann K."/>
            <person name="Migdoll A.M."/>
            <person name="Reinhardt R."/>
            <person name="Seemueller E."/>
        </authorList>
    </citation>
    <scope>NUCLEOTIDE SEQUENCE [LARGE SCALE GENOMIC DNA]</scope>
    <source>
        <strain evidence="1 2">AT</strain>
    </source>
</reference>
<dbReference type="KEGG" id="pml:ATP_00303"/>
<dbReference type="Proteomes" id="UP000002020">
    <property type="component" value="Chromosome"/>
</dbReference>
<dbReference type="Pfam" id="PF02565">
    <property type="entry name" value="RecO_C"/>
    <property type="match status" value="1"/>
</dbReference>
<evidence type="ECO:0000313" key="1">
    <source>
        <dbReference type="EMBL" id="CAP18490.1"/>
    </source>
</evidence>
<dbReference type="SUPFAM" id="SSF57863">
    <property type="entry name" value="ArfGap/RecO-like zinc finger"/>
    <property type="match status" value="1"/>
</dbReference>
<dbReference type="PANTHER" id="PTHR33991:SF1">
    <property type="entry name" value="DNA REPAIR PROTEIN RECO"/>
    <property type="match status" value="1"/>
</dbReference>
<dbReference type="GO" id="GO:0006302">
    <property type="term" value="P:double-strand break repair"/>
    <property type="evidence" value="ECO:0007669"/>
    <property type="project" value="TreeGrafter"/>
</dbReference>
<dbReference type="GO" id="GO:0006310">
    <property type="term" value="P:DNA recombination"/>
    <property type="evidence" value="ECO:0007669"/>
    <property type="project" value="InterPro"/>
</dbReference>
<name>B3QZV3_PHYMT</name>
<dbReference type="InterPro" id="IPR037278">
    <property type="entry name" value="ARFGAP/RecO"/>
</dbReference>
<dbReference type="InterPro" id="IPR003717">
    <property type="entry name" value="RecO"/>
</dbReference>
<dbReference type="HOGENOM" id="CLU_109227_0_0_14"/>
<dbReference type="AlphaFoldDB" id="B3QZV3"/>
<sequence>MVRTPGIIYKISSYQEYSKLVFIYTPEGKKTLIAKGCQMIINPYRIWIEYLNLIEFENKQNSLFLVLNKAFLLNNYKNIKKDYINIKKASLILELIDKTIDSHDNHLPHDVIFQEVLKALQFIQTGYLSFALRLLNFLGYKINFNSLLLKSKIIIDVQSDFNLKENNNLSDVQIKKLSLLRSSYDIQEIKEKLPILNFIYYYYEFYLDIKLQNLY</sequence>
<dbReference type="eggNOG" id="COG1381">
    <property type="taxonomic scope" value="Bacteria"/>
</dbReference>
<keyword evidence="2" id="KW-1185">Reference proteome</keyword>
<organism evidence="2">
    <name type="scientific">Phytoplasma mali (strain AT)</name>
    <dbReference type="NCBI Taxonomy" id="482235"/>
    <lineage>
        <taxon>Bacteria</taxon>
        <taxon>Bacillati</taxon>
        <taxon>Mycoplasmatota</taxon>
        <taxon>Mollicutes</taxon>
        <taxon>Acholeplasmatales</taxon>
        <taxon>Acholeplasmataceae</taxon>
        <taxon>Candidatus Phytoplasma</taxon>
        <taxon>16SrX (Apple proliferation group)</taxon>
    </lineage>
</organism>
<dbReference type="NCBIfam" id="TIGR00613">
    <property type="entry name" value="reco"/>
    <property type="match status" value="1"/>
</dbReference>
<gene>
    <name evidence="1" type="primary">recO</name>
    <name evidence="1" type="ordered locus">ATP_00303</name>
</gene>
<evidence type="ECO:0000313" key="2">
    <source>
        <dbReference type="Proteomes" id="UP000002020"/>
    </source>
</evidence>
<dbReference type="PANTHER" id="PTHR33991">
    <property type="entry name" value="DNA REPAIR PROTEIN RECO"/>
    <property type="match status" value="1"/>
</dbReference>
<dbReference type="EMBL" id="CU469464">
    <property type="protein sequence ID" value="CAP18490.1"/>
    <property type="molecule type" value="Genomic_DNA"/>
</dbReference>
<protein>
    <submittedName>
        <fullName evidence="1">Recombinational DNA repair protein O</fullName>
    </submittedName>
</protein>